<evidence type="ECO:0000313" key="8">
    <source>
        <dbReference type="EMBL" id="RHZ80231.1"/>
    </source>
</evidence>
<comment type="caution">
    <text evidence="8">The sequence shown here is derived from an EMBL/GenBank/DDBJ whole genome shotgun (WGS) entry which is preliminary data.</text>
</comment>
<keyword evidence="3 6" id="KW-1133">Transmembrane helix</keyword>
<evidence type="ECO:0000256" key="4">
    <source>
        <dbReference type="ARBA" id="ARBA00023136"/>
    </source>
</evidence>
<dbReference type="GO" id="GO:0032469">
    <property type="term" value="P:endoplasmic reticulum calcium ion homeostasis"/>
    <property type="evidence" value="ECO:0007669"/>
    <property type="project" value="InterPro"/>
</dbReference>
<evidence type="ECO:0000256" key="2">
    <source>
        <dbReference type="ARBA" id="ARBA00022692"/>
    </source>
</evidence>
<evidence type="ECO:0000313" key="9">
    <source>
        <dbReference type="Proteomes" id="UP000266861"/>
    </source>
</evidence>
<keyword evidence="7" id="KW-0732">Signal</keyword>
<dbReference type="AlphaFoldDB" id="A0A397IW86"/>
<dbReference type="STRING" id="1348612.A0A397IW86"/>
<evidence type="ECO:0000256" key="1">
    <source>
        <dbReference type="ARBA" id="ARBA00004167"/>
    </source>
</evidence>
<reference evidence="8 9" key="1">
    <citation type="submission" date="2018-08" db="EMBL/GenBank/DDBJ databases">
        <title>Genome and evolution of the arbuscular mycorrhizal fungus Diversispora epigaea (formerly Glomus versiforme) and its bacterial endosymbionts.</title>
        <authorList>
            <person name="Sun X."/>
            <person name="Fei Z."/>
            <person name="Harrison M."/>
        </authorList>
    </citation>
    <scope>NUCLEOTIDE SEQUENCE [LARGE SCALE GENOMIC DNA]</scope>
    <source>
        <strain evidence="8 9">IT104</strain>
    </source>
</reference>
<feature type="compositionally biased region" description="Basic residues" evidence="5">
    <location>
        <begin position="390"/>
        <end position="402"/>
    </location>
</feature>
<evidence type="ECO:0000256" key="6">
    <source>
        <dbReference type="SAM" id="Phobius"/>
    </source>
</evidence>
<name>A0A397IW86_9GLOM</name>
<dbReference type="Proteomes" id="UP000266861">
    <property type="component" value="Unassembled WGS sequence"/>
</dbReference>
<dbReference type="EMBL" id="PQFF01000129">
    <property type="protein sequence ID" value="RHZ80231.1"/>
    <property type="molecule type" value="Genomic_DNA"/>
</dbReference>
<feature type="transmembrane region" description="Helical" evidence="6">
    <location>
        <begin position="79"/>
        <end position="98"/>
    </location>
</feature>
<gene>
    <name evidence="8" type="ORF">Glove_138g51</name>
</gene>
<dbReference type="PANTHER" id="PTHR12883">
    <property type="entry name" value="ADIPOCYTE-SPECIFIC PROTEIN 4-RELATED"/>
    <property type="match status" value="1"/>
</dbReference>
<dbReference type="GO" id="GO:0016020">
    <property type="term" value="C:membrane"/>
    <property type="evidence" value="ECO:0007669"/>
    <property type="project" value="UniProtKB-SubCell"/>
</dbReference>
<dbReference type="Pfam" id="PF07946">
    <property type="entry name" value="CCDC47"/>
    <property type="match status" value="1"/>
</dbReference>
<organism evidence="8 9">
    <name type="scientific">Diversispora epigaea</name>
    <dbReference type="NCBI Taxonomy" id="1348612"/>
    <lineage>
        <taxon>Eukaryota</taxon>
        <taxon>Fungi</taxon>
        <taxon>Fungi incertae sedis</taxon>
        <taxon>Mucoromycota</taxon>
        <taxon>Glomeromycotina</taxon>
        <taxon>Glomeromycetes</taxon>
        <taxon>Diversisporales</taxon>
        <taxon>Diversisporaceae</taxon>
        <taxon>Diversispora</taxon>
    </lineage>
</organism>
<keyword evidence="4 6" id="KW-0472">Membrane</keyword>
<dbReference type="GO" id="GO:0005509">
    <property type="term" value="F:calcium ion binding"/>
    <property type="evidence" value="ECO:0007669"/>
    <property type="project" value="InterPro"/>
</dbReference>
<feature type="chain" id="PRO_5017379328" description="Coiled-coil domain-containing protein 47" evidence="7">
    <location>
        <begin position="30"/>
        <end position="402"/>
    </location>
</feature>
<dbReference type="PANTHER" id="PTHR12883:SF0">
    <property type="entry name" value="PAT COMPLEX SUBUNIT CCDC47"/>
    <property type="match status" value="1"/>
</dbReference>
<evidence type="ECO:0000256" key="7">
    <source>
        <dbReference type="SAM" id="SignalP"/>
    </source>
</evidence>
<accession>A0A397IW86</accession>
<keyword evidence="2 6" id="KW-0812">Transmembrane</keyword>
<comment type="subcellular location">
    <subcellularLocation>
        <location evidence="1">Membrane</location>
        <topology evidence="1">Single-pass membrane protein</topology>
    </subcellularLocation>
</comment>
<proteinExistence type="predicted"/>
<feature type="signal peptide" evidence="7">
    <location>
        <begin position="1"/>
        <end position="29"/>
    </location>
</feature>
<evidence type="ECO:0000256" key="5">
    <source>
        <dbReference type="SAM" id="MobiDB-lite"/>
    </source>
</evidence>
<sequence length="402" mass="46546">MNRKSRSNLLFVIFIITLALQCFMQIVVADEWDDEDDNKFDSTESVSAQPAFTPKSEPSPPPPQPLKMLVKPQIKLEDFYREILIISLIVIYFINYIIGKRTNEGIAKKWMEVQYRLFKDNFAQVGTDTGSALIKDGPADFLFYLTGRRNCKFVHGRITLKPRHDLIQLVSNFVTSQFSSNNITDTVTYQVHIDRDFDNFVFGITSKDKAKKLRSSRYDLGDFTKQSNNKQLPDKMCVHSESLEITDTILVNRVVELIKSAAEYLNAIIITDQPRLRPEKPVDDQPKLIILMCDLPDSLSQFEKTLPISELLMYLIDFIPAECTFRGDTKAKITKNRELAERTIQKGLEGERQEAIQQKKADKKRAEAERIAKLSPDEQRKYEEKERKRELKKKQKKLIKKV</sequence>
<evidence type="ECO:0000256" key="3">
    <source>
        <dbReference type="ARBA" id="ARBA00022989"/>
    </source>
</evidence>
<protein>
    <recommendedName>
        <fullName evidence="10">Coiled-coil domain-containing protein 47</fullName>
    </recommendedName>
</protein>
<feature type="compositionally biased region" description="Basic and acidic residues" evidence="5">
    <location>
        <begin position="350"/>
        <end position="389"/>
    </location>
</feature>
<keyword evidence="9" id="KW-1185">Reference proteome</keyword>
<feature type="region of interest" description="Disordered" evidence="5">
    <location>
        <begin position="38"/>
        <end position="65"/>
    </location>
</feature>
<dbReference type="OrthoDB" id="10039147at2759"/>
<evidence type="ECO:0008006" key="10">
    <source>
        <dbReference type="Google" id="ProtNLM"/>
    </source>
</evidence>
<dbReference type="InterPro" id="IPR012879">
    <property type="entry name" value="CCDC47"/>
</dbReference>
<feature type="region of interest" description="Disordered" evidence="5">
    <location>
        <begin position="350"/>
        <end position="402"/>
    </location>
</feature>
<dbReference type="GO" id="GO:0005783">
    <property type="term" value="C:endoplasmic reticulum"/>
    <property type="evidence" value="ECO:0007669"/>
    <property type="project" value="InterPro"/>
</dbReference>